<evidence type="ECO:0000256" key="7">
    <source>
        <dbReference type="ARBA" id="ARBA00022989"/>
    </source>
</evidence>
<keyword evidence="4 9" id="KW-0812">Transmembrane</keyword>
<evidence type="ECO:0000256" key="5">
    <source>
        <dbReference type="ARBA" id="ARBA00022741"/>
    </source>
</evidence>
<dbReference type="Pfam" id="PF00664">
    <property type="entry name" value="ABC_membrane"/>
    <property type="match status" value="1"/>
</dbReference>
<keyword evidence="7 9" id="KW-1133">Transmembrane helix</keyword>
<dbReference type="GO" id="GO:0016887">
    <property type="term" value="F:ATP hydrolysis activity"/>
    <property type="evidence" value="ECO:0007669"/>
    <property type="project" value="InterPro"/>
</dbReference>
<dbReference type="InterPro" id="IPR014223">
    <property type="entry name" value="ABC_CydC/D"/>
</dbReference>
<dbReference type="InterPro" id="IPR003439">
    <property type="entry name" value="ABC_transporter-like_ATP-bd"/>
</dbReference>
<evidence type="ECO:0000256" key="3">
    <source>
        <dbReference type="ARBA" id="ARBA00022475"/>
    </source>
</evidence>
<dbReference type="SUPFAM" id="SSF90123">
    <property type="entry name" value="ABC transporter transmembrane region"/>
    <property type="match status" value="1"/>
</dbReference>
<keyword evidence="8 9" id="KW-0472">Membrane</keyword>
<gene>
    <name evidence="12" type="primary">cydC</name>
    <name evidence="12" type="ORF">HXA33_13885</name>
</gene>
<keyword evidence="6" id="KW-0067">ATP-binding</keyword>
<name>A0A9Q4G017_SALAG</name>
<feature type="transmembrane region" description="Helical" evidence="9">
    <location>
        <begin position="133"/>
        <end position="154"/>
    </location>
</feature>
<dbReference type="SUPFAM" id="SSF52540">
    <property type="entry name" value="P-loop containing nucleoside triphosphate hydrolases"/>
    <property type="match status" value="1"/>
</dbReference>
<dbReference type="FunFam" id="3.40.50.300:FF:000854">
    <property type="entry name" value="Multidrug ABC transporter ATP-binding protein"/>
    <property type="match status" value="1"/>
</dbReference>
<dbReference type="PROSITE" id="PS50893">
    <property type="entry name" value="ABC_TRANSPORTER_2"/>
    <property type="match status" value="1"/>
</dbReference>
<dbReference type="InterPro" id="IPR027417">
    <property type="entry name" value="P-loop_NTPase"/>
</dbReference>
<dbReference type="PANTHER" id="PTHR43394:SF1">
    <property type="entry name" value="ATP-BINDING CASSETTE SUB-FAMILY B MEMBER 10, MITOCHONDRIAL"/>
    <property type="match status" value="1"/>
</dbReference>
<evidence type="ECO:0000313" key="13">
    <source>
        <dbReference type="Proteomes" id="UP001057753"/>
    </source>
</evidence>
<dbReference type="SMART" id="SM00382">
    <property type="entry name" value="AAA"/>
    <property type="match status" value="1"/>
</dbReference>
<feature type="transmembrane region" description="Helical" evidence="9">
    <location>
        <begin position="160"/>
        <end position="180"/>
    </location>
</feature>
<proteinExistence type="predicted"/>
<feature type="transmembrane region" description="Helical" evidence="9">
    <location>
        <begin position="52"/>
        <end position="72"/>
    </location>
</feature>
<dbReference type="GO" id="GO:0005524">
    <property type="term" value="F:ATP binding"/>
    <property type="evidence" value="ECO:0007669"/>
    <property type="project" value="UniProtKB-KW"/>
</dbReference>
<feature type="domain" description="ABC transporter" evidence="10">
    <location>
        <begin position="338"/>
        <end position="567"/>
    </location>
</feature>
<keyword evidence="3" id="KW-1003">Cell membrane</keyword>
<dbReference type="AlphaFoldDB" id="A0A9Q4G017"/>
<evidence type="ECO:0000259" key="10">
    <source>
        <dbReference type="PROSITE" id="PS50893"/>
    </source>
</evidence>
<evidence type="ECO:0000256" key="9">
    <source>
        <dbReference type="SAM" id="Phobius"/>
    </source>
</evidence>
<comment type="subcellular location">
    <subcellularLocation>
        <location evidence="1">Cell membrane</location>
        <topology evidence="1">Multi-pass membrane protein</topology>
    </subcellularLocation>
</comment>
<dbReference type="Gene3D" id="1.20.1560.10">
    <property type="entry name" value="ABC transporter type 1, transmembrane domain"/>
    <property type="match status" value="1"/>
</dbReference>
<dbReference type="GO" id="GO:0005886">
    <property type="term" value="C:plasma membrane"/>
    <property type="evidence" value="ECO:0007669"/>
    <property type="project" value="UniProtKB-SubCell"/>
</dbReference>
<dbReference type="Gene3D" id="3.40.50.300">
    <property type="entry name" value="P-loop containing nucleotide triphosphate hydrolases"/>
    <property type="match status" value="1"/>
</dbReference>
<dbReference type="CDD" id="cd03228">
    <property type="entry name" value="ABCC_MRP_Like"/>
    <property type="match status" value="1"/>
</dbReference>
<dbReference type="CDD" id="cd18585">
    <property type="entry name" value="ABC_6TM_CydC"/>
    <property type="match status" value="1"/>
</dbReference>
<dbReference type="Proteomes" id="UP001057753">
    <property type="component" value="Unassembled WGS sequence"/>
</dbReference>
<feature type="domain" description="ABC transmembrane type-1" evidence="11">
    <location>
        <begin position="19"/>
        <end position="296"/>
    </location>
</feature>
<dbReference type="PANTHER" id="PTHR43394">
    <property type="entry name" value="ATP-DEPENDENT PERMEASE MDL1, MITOCHONDRIAL"/>
    <property type="match status" value="1"/>
</dbReference>
<dbReference type="Pfam" id="PF00005">
    <property type="entry name" value="ABC_tran"/>
    <property type="match status" value="1"/>
</dbReference>
<dbReference type="RefSeq" id="WP_257822035.1">
    <property type="nucleotide sequence ID" value="NZ_JABXYM010000001.1"/>
</dbReference>
<dbReference type="GO" id="GO:0045454">
    <property type="term" value="P:cell redox homeostasis"/>
    <property type="evidence" value="ECO:0007669"/>
    <property type="project" value="InterPro"/>
</dbReference>
<keyword evidence="2" id="KW-0813">Transport</keyword>
<dbReference type="InterPro" id="IPR017871">
    <property type="entry name" value="ABC_transporter-like_CS"/>
</dbReference>
<dbReference type="EMBL" id="JABXYM010000001">
    <property type="protein sequence ID" value="MCR6097637.1"/>
    <property type="molecule type" value="Genomic_DNA"/>
</dbReference>
<dbReference type="InterPro" id="IPR011527">
    <property type="entry name" value="ABC1_TM_dom"/>
</dbReference>
<dbReference type="NCBIfam" id="TIGR02868">
    <property type="entry name" value="CydC"/>
    <property type="match status" value="1"/>
</dbReference>
<feature type="transmembrane region" description="Helical" evidence="9">
    <location>
        <begin position="249"/>
        <end position="267"/>
    </location>
</feature>
<evidence type="ECO:0000256" key="2">
    <source>
        <dbReference type="ARBA" id="ARBA00022448"/>
    </source>
</evidence>
<feature type="transmembrane region" description="Helical" evidence="9">
    <location>
        <begin position="18"/>
        <end position="37"/>
    </location>
</feature>
<dbReference type="GO" id="GO:0034775">
    <property type="term" value="P:glutathione transmembrane transport"/>
    <property type="evidence" value="ECO:0007669"/>
    <property type="project" value="InterPro"/>
</dbReference>
<evidence type="ECO:0000256" key="1">
    <source>
        <dbReference type="ARBA" id="ARBA00004651"/>
    </source>
</evidence>
<evidence type="ECO:0000256" key="6">
    <source>
        <dbReference type="ARBA" id="ARBA00022840"/>
    </source>
</evidence>
<accession>A0A9Q4G017</accession>
<dbReference type="PROSITE" id="PS50929">
    <property type="entry name" value="ABC_TM1F"/>
    <property type="match status" value="1"/>
</dbReference>
<dbReference type="GO" id="GO:0015421">
    <property type="term" value="F:ABC-type oligopeptide transporter activity"/>
    <property type="evidence" value="ECO:0007669"/>
    <property type="project" value="TreeGrafter"/>
</dbReference>
<organism evidence="12 13">
    <name type="scientific">Salipaludibacillus agaradhaerens</name>
    <name type="common">Bacillus agaradhaerens</name>
    <dbReference type="NCBI Taxonomy" id="76935"/>
    <lineage>
        <taxon>Bacteria</taxon>
        <taxon>Bacillati</taxon>
        <taxon>Bacillota</taxon>
        <taxon>Bacilli</taxon>
        <taxon>Bacillales</taxon>
        <taxon>Bacillaceae</taxon>
    </lineage>
</organism>
<sequence>MKDTAIMFKFMVSEKKDIFLSVLFGFLAGMGGVLLFANSGYLISRAALLPPFYVLTVTIALLKLFSVTRAISRYAERYYSHRATFTILSNLRVHFYEKIEPLAPRIFHKYRSGDLLSRIVGDVESLQNYFLRVFYPPLIMIVVFLATVTLTLFFSVHVAFTLMAGMILTGLIVPLVFASMQTKIENNVREKRGSVSTEATEFLYGFKDLKIHRKLAAQERELNEASTTYIKEQEHQSDRALISQSVNQALTMLVSWAVLIVGVYLVSEGTLEGVFLAMLVMISLTVFENVSPMAAFPYHFEDNRRAASRLNLIIHEEDMERVEEHEVETLNHKETWGISMDNVTFTYPEEEREALKEVSINIPSGSKTAIVGPSGSGKSTLLQLILKIYQAEKGDVYLNGKDITRLEKESIWKGTNTLLQDHHLFYGTVRDNLQLAKDDLSDTEMFNALKNVGLDTFSLEDRVLEKGGNLSGGERQRFAIARALLKGSKLWLLDEPTSSVDAVTERLIYDNLLAQAKEDTVLLVSHRLAGLEKMDQIIVMNEAQVVEAGTYDELIEKQGYFYGMKEIENTLFSA</sequence>
<reference evidence="12" key="1">
    <citation type="submission" date="2020-06" db="EMBL/GenBank/DDBJ databases">
        <title>Insight into the genomes of haloalkaliphilic bacilli from Kenyan soda lakes.</title>
        <authorList>
            <person name="Mwirichia R."/>
            <person name="Villamizar G.C."/>
            <person name="Poehlein A."/>
            <person name="Mugweru J."/>
            <person name="Kipnyargis A."/>
            <person name="Kiplimo D."/>
            <person name="Orwa P."/>
            <person name="Daniel R."/>
        </authorList>
    </citation>
    <scope>NUCLEOTIDE SEQUENCE</scope>
    <source>
        <strain evidence="12">B1096_S55</strain>
    </source>
</reference>
<keyword evidence="5" id="KW-0547">Nucleotide-binding</keyword>
<dbReference type="PROSITE" id="PS00211">
    <property type="entry name" value="ABC_TRANSPORTER_1"/>
    <property type="match status" value="1"/>
</dbReference>
<evidence type="ECO:0000259" key="11">
    <source>
        <dbReference type="PROSITE" id="PS50929"/>
    </source>
</evidence>
<comment type="caution">
    <text evidence="12">The sequence shown here is derived from an EMBL/GenBank/DDBJ whole genome shotgun (WGS) entry which is preliminary data.</text>
</comment>
<protein>
    <submittedName>
        <fullName evidence="12">Thiol reductant ABC exporter subunit CydC</fullName>
    </submittedName>
</protein>
<evidence type="ECO:0000256" key="4">
    <source>
        <dbReference type="ARBA" id="ARBA00022692"/>
    </source>
</evidence>
<keyword evidence="13" id="KW-1185">Reference proteome</keyword>
<dbReference type="InterPro" id="IPR036640">
    <property type="entry name" value="ABC1_TM_sf"/>
</dbReference>
<evidence type="ECO:0000256" key="8">
    <source>
        <dbReference type="ARBA" id="ARBA00023136"/>
    </source>
</evidence>
<dbReference type="InterPro" id="IPR039421">
    <property type="entry name" value="Type_1_exporter"/>
</dbReference>
<evidence type="ECO:0000313" key="12">
    <source>
        <dbReference type="EMBL" id="MCR6097637.1"/>
    </source>
</evidence>
<dbReference type="InterPro" id="IPR003593">
    <property type="entry name" value="AAA+_ATPase"/>
</dbReference>